<dbReference type="AlphaFoldDB" id="A0A8H6TWQ2"/>
<dbReference type="GO" id="GO:0006629">
    <property type="term" value="P:lipid metabolic process"/>
    <property type="evidence" value="ECO:0007669"/>
    <property type="project" value="InterPro"/>
</dbReference>
<dbReference type="PANTHER" id="PTHR13593">
    <property type="match status" value="1"/>
</dbReference>
<keyword evidence="3" id="KW-1185">Reference proteome</keyword>
<dbReference type="InterPro" id="IPR051057">
    <property type="entry name" value="PI-PLC_domain"/>
</dbReference>
<dbReference type="Proteomes" id="UP000623467">
    <property type="component" value="Unassembled WGS sequence"/>
</dbReference>
<dbReference type="PROSITE" id="PS50007">
    <property type="entry name" value="PIPLC_X_DOMAIN"/>
    <property type="match status" value="1"/>
</dbReference>
<dbReference type="InterPro" id="IPR000909">
    <property type="entry name" value="PLipase_C_PInositol-sp_X_dom"/>
</dbReference>
<evidence type="ECO:0000259" key="1">
    <source>
        <dbReference type="SMART" id="SM00148"/>
    </source>
</evidence>
<dbReference type="SUPFAM" id="SSF51695">
    <property type="entry name" value="PLC-like phosphodiesterases"/>
    <property type="match status" value="1"/>
</dbReference>
<dbReference type="SMART" id="SM00148">
    <property type="entry name" value="PLCXc"/>
    <property type="match status" value="1"/>
</dbReference>
<dbReference type="OrthoDB" id="1046782at2759"/>
<accession>A0A8H6TWQ2</accession>
<organism evidence="2 3">
    <name type="scientific">Mycena sanguinolenta</name>
    <dbReference type="NCBI Taxonomy" id="230812"/>
    <lineage>
        <taxon>Eukaryota</taxon>
        <taxon>Fungi</taxon>
        <taxon>Dikarya</taxon>
        <taxon>Basidiomycota</taxon>
        <taxon>Agaricomycotina</taxon>
        <taxon>Agaricomycetes</taxon>
        <taxon>Agaricomycetidae</taxon>
        <taxon>Agaricales</taxon>
        <taxon>Marasmiineae</taxon>
        <taxon>Mycenaceae</taxon>
        <taxon>Mycena</taxon>
    </lineage>
</organism>
<dbReference type="Pfam" id="PF00388">
    <property type="entry name" value="PI-PLC-X"/>
    <property type="match status" value="1"/>
</dbReference>
<evidence type="ECO:0000313" key="3">
    <source>
        <dbReference type="Proteomes" id="UP000623467"/>
    </source>
</evidence>
<feature type="domain" description="Phosphatidylinositol-specific phospholipase C X" evidence="1">
    <location>
        <begin position="55"/>
        <end position="213"/>
    </location>
</feature>
<dbReference type="InterPro" id="IPR017946">
    <property type="entry name" value="PLC-like_Pdiesterase_TIM-brl"/>
</dbReference>
<dbReference type="GO" id="GO:0008081">
    <property type="term" value="F:phosphoric diester hydrolase activity"/>
    <property type="evidence" value="ECO:0007669"/>
    <property type="project" value="InterPro"/>
</dbReference>
<gene>
    <name evidence="2" type="ORF">MSAN_02497300</name>
</gene>
<dbReference type="EMBL" id="JACAZH010000092">
    <property type="protein sequence ID" value="KAF7326818.1"/>
    <property type="molecule type" value="Genomic_DNA"/>
</dbReference>
<proteinExistence type="predicted"/>
<name>A0A8H6TWQ2_9AGAR</name>
<comment type="caution">
    <text evidence="2">The sequence shown here is derived from an EMBL/GenBank/DDBJ whole genome shotgun (WGS) entry which is preliminary data.</text>
</comment>
<dbReference type="Gene3D" id="3.20.20.190">
    <property type="entry name" value="Phosphatidylinositol (PI) phosphodiesterase"/>
    <property type="match status" value="1"/>
</dbReference>
<sequence length="384" mass="42363">MTVMSSSRPLQQYLADSALAEILERAAPILGRDNGSSSSPTCDWMARVPDETKLVDMNLPGTHDAATWDYSDARQAELIKYTGPIREAVFFRCQERSLLQSLNDGIRVFDLRLGYNVGNDTIGFYHGVAMLGPTTTLQDVLYGLYNWLIAHPSETILVSINQEAGSNTLYDKKFEEILFATLNNELGKKFWLPVTGELGTLGAARGKLVLLQRFTYQFLSAPANPFGIHLDAEQWTDNGGNIELVYTKAPKRVAYIQVGVSFIDVYLFTTTLGQDTFKPLVPPGSSADANIRSKFEAVTGHLMKAINAFSDGQVDEALYVCFVSAHKNSDRITPNIIALGDASTTGMNERLLPWVSQHKGKRFGIVLLDFYHSQPGLVEAIIGL</sequence>
<reference evidence="2" key="1">
    <citation type="submission" date="2020-05" db="EMBL/GenBank/DDBJ databases">
        <title>Mycena genomes resolve the evolution of fungal bioluminescence.</title>
        <authorList>
            <person name="Tsai I.J."/>
        </authorList>
    </citation>
    <scope>NUCLEOTIDE SEQUENCE</scope>
    <source>
        <strain evidence="2">160909Yilan</strain>
    </source>
</reference>
<evidence type="ECO:0000313" key="2">
    <source>
        <dbReference type="EMBL" id="KAF7326818.1"/>
    </source>
</evidence>
<dbReference type="PANTHER" id="PTHR13593:SF116">
    <property type="entry name" value="PLC-LIKE PHOSPHODIESTERASE"/>
    <property type="match status" value="1"/>
</dbReference>
<protein>
    <submittedName>
        <fullName evidence="2">PLC-like phosphodiesterase</fullName>
    </submittedName>
</protein>